<feature type="transmembrane region" description="Helical" evidence="5">
    <location>
        <begin position="208"/>
        <end position="226"/>
    </location>
</feature>
<dbReference type="EMBL" id="CAXLJM020000027">
    <property type="protein sequence ID" value="CAL8094563.1"/>
    <property type="molecule type" value="Genomic_DNA"/>
</dbReference>
<evidence type="ECO:0000256" key="5">
    <source>
        <dbReference type="SAM" id="Phobius"/>
    </source>
</evidence>
<dbReference type="Gene3D" id="1.10.510.10">
    <property type="entry name" value="Transferase(Phosphotransferase) domain 1"/>
    <property type="match status" value="1"/>
</dbReference>
<evidence type="ECO:0000313" key="8">
    <source>
        <dbReference type="Proteomes" id="UP001642540"/>
    </source>
</evidence>
<evidence type="ECO:0000313" key="7">
    <source>
        <dbReference type="EMBL" id="CAL8094563.1"/>
    </source>
</evidence>
<dbReference type="SUPFAM" id="SSF56112">
    <property type="entry name" value="Protein kinase-like (PK-like)"/>
    <property type="match status" value="1"/>
</dbReference>
<gene>
    <name evidence="7" type="ORF">ODALV1_LOCUS8819</name>
</gene>
<dbReference type="InterPro" id="IPR008266">
    <property type="entry name" value="Tyr_kinase_AS"/>
</dbReference>
<keyword evidence="5" id="KW-0472">Membrane</keyword>
<comment type="catalytic activity">
    <reaction evidence="2">
        <text>L-tyrosyl-[protein] + ATP = O-phospho-L-tyrosyl-[protein] + ADP + H(+)</text>
        <dbReference type="Rhea" id="RHEA:10596"/>
        <dbReference type="Rhea" id="RHEA-COMP:10136"/>
        <dbReference type="Rhea" id="RHEA-COMP:20101"/>
        <dbReference type="ChEBI" id="CHEBI:15378"/>
        <dbReference type="ChEBI" id="CHEBI:30616"/>
        <dbReference type="ChEBI" id="CHEBI:46858"/>
        <dbReference type="ChEBI" id="CHEBI:61978"/>
        <dbReference type="ChEBI" id="CHEBI:456216"/>
        <dbReference type="EC" id="2.7.10.1"/>
    </reaction>
</comment>
<comment type="subcellular location">
    <subcellularLocation>
        <location evidence="1">Membrane</location>
        <topology evidence="1">Single-pass membrane protein</topology>
    </subcellularLocation>
</comment>
<dbReference type="PANTHER" id="PTHR24416:SF611">
    <property type="entry name" value="TYROSINE-PROTEIN KINASE TRANSMEMBRANE RECEPTOR ROR"/>
    <property type="match status" value="1"/>
</dbReference>
<dbReference type="PROSITE" id="PS00109">
    <property type="entry name" value="PROTEIN_KINASE_TYR"/>
    <property type="match status" value="1"/>
</dbReference>
<dbReference type="PROSITE" id="PS00107">
    <property type="entry name" value="PROTEIN_KINASE_ATP"/>
    <property type="match status" value="1"/>
</dbReference>
<keyword evidence="8" id="KW-1185">Reference proteome</keyword>
<protein>
    <recommendedName>
        <fullName evidence="6">Protein kinase domain-containing protein</fullName>
    </recommendedName>
</protein>
<feature type="domain" description="Protein kinase" evidence="6">
    <location>
        <begin position="587"/>
        <end position="880"/>
    </location>
</feature>
<dbReference type="PROSITE" id="PS50011">
    <property type="entry name" value="PROTEIN_KINASE_DOM"/>
    <property type="match status" value="1"/>
</dbReference>
<feature type="region of interest" description="Disordered" evidence="4">
    <location>
        <begin position="1"/>
        <end position="33"/>
    </location>
</feature>
<keyword evidence="5" id="KW-0812">Transmembrane</keyword>
<evidence type="ECO:0000256" key="2">
    <source>
        <dbReference type="ARBA" id="ARBA00051243"/>
    </source>
</evidence>
<feature type="transmembrane region" description="Helical" evidence="5">
    <location>
        <begin position="182"/>
        <end position="202"/>
    </location>
</feature>
<dbReference type="Proteomes" id="UP001642540">
    <property type="component" value="Unassembled WGS sequence"/>
</dbReference>
<keyword evidence="3" id="KW-0067">ATP-binding</keyword>
<dbReference type="InterPro" id="IPR000719">
    <property type="entry name" value="Prot_kinase_dom"/>
</dbReference>
<name>A0ABP1QBA1_9HEXA</name>
<dbReference type="PRINTS" id="PR00109">
    <property type="entry name" value="TYRKINASE"/>
</dbReference>
<sequence>MTNGQQAETDLYGRRIASHASLEGGPPPGARNRRKSLEETIELTMGFAKRLQGSLDTAKKNQNRRDSLGQPQQEILTYAETLHKGLKVMWIPMVFLGLCMLNYKQENTAKTNTSRISQEIVTLYWPDTFIFWTTLLQTCISTTHVLVQAERFALFIKAWYRVLDLTKIEVSRTLKRYISKSIFILFAFVMAVVAMYFMPFHFPHLRGVTWVICIALVQPFVVIFKLTDDVTINADGSLFFQDFAVVGLIVYIIAILFSWLYIIQFMVFCRCFRKGLKSINQRIAMILCVNDEPRVGPNALRLTFEYIHKDYLGIATTGIKIGQIFSWTMCNYYLWAVLVMVVELGEIFTFAKRNFRKTSSGLVYIETTNLLKELPPIQVVTNNLMHLLVTVVCIFYVSHEGAGAHKEGKMGYELARYKGLVNCTTQLERNFIRSIWIIVTDKCQVHVSPGKFFGITYSTVMTVFATSFTYFVFYVQSLTLDSNENTEDDADAGLLAAEPIISHDYEDAELMIDQDVIAGIIENSTVWNAEIESYGGFNAALSGLTDAEVEEFEKGCPPDREVKDSGFTIQNQAFNKDFEITPENLEIDKSSILGSGAFGCVYRGKLGTEGGSKSVAVKTVNPNADVAYFKTLLAELKVMTFLGQNENVVNLIGACTASIKEKQLYVVVEFCPYGNLHDYLKARRGLFVNFVKDGEIGSAFKSTGKFIYSNVHSGNSITTVDIFKWVYETSKGLAFLEEMKVVHGDIAARNILLGFGKVAKISDFGLSKKLYQYTTIKKEECLLPWRWMAIESLIDMEFSTKSDVWSFATTMWEALSLSELPFPGFNWDQDFIHKMRDGLRMKQPKNATNEIYELMIKCWQPDPLERPTFQEVRVTLEQMLNEVKTVVGIGSNCDSSPNEMDTTYSNMPQPCEDDIEVYIPNAAMLSVSESEL</sequence>
<dbReference type="InterPro" id="IPR011009">
    <property type="entry name" value="Kinase-like_dom_sf"/>
</dbReference>
<dbReference type="PANTHER" id="PTHR24416">
    <property type="entry name" value="TYROSINE-PROTEIN KINASE RECEPTOR"/>
    <property type="match status" value="1"/>
</dbReference>
<proteinExistence type="predicted"/>
<accession>A0ABP1QBA1</accession>
<reference evidence="7 8" key="1">
    <citation type="submission" date="2024-08" db="EMBL/GenBank/DDBJ databases">
        <authorList>
            <person name="Cucini C."/>
            <person name="Frati F."/>
        </authorList>
    </citation>
    <scope>NUCLEOTIDE SEQUENCE [LARGE SCALE GENOMIC DNA]</scope>
</reference>
<feature type="transmembrane region" description="Helical" evidence="5">
    <location>
        <begin position="238"/>
        <end position="262"/>
    </location>
</feature>
<organism evidence="7 8">
    <name type="scientific">Orchesella dallaii</name>
    <dbReference type="NCBI Taxonomy" id="48710"/>
    <lineage>
        <taxon>Eukaryota</taxon>
        <taxon>Metazoa</taxon>
        <taxon>Ecdysozoa</taxon>
        <taxon>Arthropoda</taxon>
        <taxon>Hexapoda</taxon>
        <taxon>Collembola</taxon>
        <taxon>Entomobryomorpha</taxon>
        <taxon>Entomobryoidea</taxon>
        <taxon>Orchesellidae</taxon>
        <taxon>Orchesellinae</taxon>
        <taxon>Orchesella</taxon>
    </lineage>
</organism>
<keyword evidence="3" id="KW-0547">Nucleotide-binding</keyword>
<dbReference type="InterPro" id="IPR017441">
    <property type="entry name" value="Protein_kinase_ATP_BS"/>
</dbReference>
<comment type="caution">
    <text evidence="7">The sequence shown here is derived from an EMBL/GenBank/DDBJ whole genome shotgun (WGS) entry which is preliminary data.</text>
</comment>
<dbReference type="Gene3D" id="3.30.200.20">
    <property type="entry name" value="Phosphorylase Kinase, domain 1"/>
    <property type="match status" value="1"/>
</dbReference>
<keyword evidence="5" id="KW-1133">Transmembrane helix</keyword>
<evidence type="ECO:0000256" key="3">
    <source>
        <dbReference type="PROSITE-ProRule" id="PRU10141"/>
    </source>
</evidence>
<evidence type="ECO:0000256" key="4">
    <source>
        <dbReference type="SAM" id="MobiDB-lite"/>
    </source>
</evidence>
<feature type="transmembrane region" description="Helical" evidence="5">
    <location>
        <begin position="332"/>
        <end position="351"/>
    </location>
</feature>
<feature type="binding site" evidence="3">
    <location>
        <position position="618"/>
    </location>
    <ligand>
        <name>ATP</name>
        <dbReference type="ChEBI" id="CHEBI:30616"/>
    </ligand>
</feature>
<dbReference type="CDD" id="cd00192">
    <property type="entry name" value="PTKc"/>
    <property type="match status" value="1"/>
</dbReference>
<dbReference type="InterPro" id="IPR050122">
    <property type="entry name" value="RTK"/>
</dbReference>
<dbReference type="Pfam" id="PF07714">
    <property type="entry name" value="PK_Tyr_Ser-Thr"/>
    <property type="match status" value="1"/>
</dbReference>
<evidence type="ECO:0000256" key="1">
    <source>
        <dbReference type="ARBA" id="ARBA00004167"/>
    </source>
</evidence>
<feature type="transmembrane region" description="Helical" evidence="5">
    <location>
        <begin position="452"/>
        <end position="475"/>
    </location>
</feature>
<dbReference type="InterPro" id="IPR001245">
    <property type="entry name" value="Ser-Thr/Tyr_kinase_cat_dom"/>
</dbReference>
<evidence type="ECO:0000259" key="6">
    <source>
        <dbReference type="PROSITE" id="PS50011"/>
    </source>
</evidence>